<dbReference type="PROSITE" id="PS50280">
    <property type="entry name" value="SET"/>
    <property type="match status" value="1"/>
</dbReference>
<protein>
    <recommendedName>
        <fullName evidence="3">SET domain-containing protein</fullName>
    </recommendedName>
</protein>
<dbReference type="Gene3D" id="2.170.270.10">
    <property type="entry name" value="SET domain"/>
    <property type="match status" value="1"/>
</dbReference>
<accession>A0AAD2G778</accession>
<organism evidence="4 5">
    <name type="scientific">Cylindrotheca closterium</name>
    <dbReference type="NCBI Taxonomy" id="2856"/>
    <lineage>
        <taxon>Eukaryota</taxon>
        <taxon>Sar</taxon>
        <taxon>Stramenopiles</taxon>
        <taxon>Ochrophyta</taxon>
        <taxon>Bacillariophyta</taxon>
        <taxon>Bacillariophyceae</taxon>
        <taxon>Bacillariophycidae</taxon>
        <taxon>Bacillariales</taxon>
        <taxon>Bacillariaceae</taxon>
        <taxon>Cylindrotheca</taxon>
    </lineage>
</organism>
<dbReference type="Pfam" id="PF00856">
    <property type="entry name" value="SET"/>
    <property type="match status" value="1"/>
</dbReference>
<feature type="signal peptide" evidence="2">
    <location>
        <begin position="1"/>
        <end position="31"/>
    </location>
</feature>
<comment type="caution">
    <text evidence="4">The sequence shown here is derived from an EMBL/GenBank/DDBJ whole genome shotgun (WGS) entry which is preliminary data.</text>
</comment>
<evidence type="ECO:0000313" key="5">
    <source>
        <dbReference type="Proteomes" id="UP001295423"/>
    </source>
</evidence>
<evidence type="ECO:0000259" key="3">
    <source>
        <dbReference type="PROSITE" id="PS50280"/>
    </source>
</evidence>
<feature type="compositionally biased region" description="Polar residues" evidence="1">
    <location>
        <begin position="317"/>
        <end position="331"/>
    </location>
</feature>
<evidence type="ECO:0000313" key="4">
    <source>
        <dbReference type="EMBL" id="CAJ1965377.1"/>
    </source>
</evidence>
<feature type="compositionally biased region" description="Low complexity" evidence="1">
    <location>
        <begin position="43"/>
        <end position="57"/>
    </location>
</feature>
<feature type="chain" id="PRO_5042046783" description="SET domain-containing protein" evidence="2">
    <location>
        <begin position="32"/>
        <end position="682"/>
    </location>
</feature>
<feature type="region of interest" description="Disordered" evidence="1">
    <location>
        <begin position="317"/>
        <end position="339"/>
    </location>
</feature>
<feature type="compositionally biased region" description="Polar residues" evidence="1">
    <location>
        <begin position="58"/>
        <end position="74"/>
    </location>
</feature>
<feature type="region of interest" description="Disordered" evidence="1">
    <location>
        <begin position="42"/>
        <end position="74"/>
    </location>
</feature>
<dbReference type="AlphaFoldDB" id="A0AAD2G778"/>
<feature type="domain" description="SET" evidence="3">
    <location>
        <begin position="364"/>
        <end position="517"/>
    </location>
</feature>
<sequence length="682" mass="76449">MINHSNSGRRVVALCWPIVLFLSLWPNDSTASVPTSVIRAREQQQQQQQAAAAAASAETTIAEQPSSNNDTCNNDVENKPPPPLLECGVYMAPSTIGNHSNLGIYTGFALQPNETIRFPEIAIPLLFRNFDQHPPNSLGDGTLWDRYIWGAHVANLQDPLDDYDRTQERSVFVPGVGCTVNSMLDLQNIQSTQGSVYDTANVPRNHPAAGSFSPYHSSKTITTREIPIGSELLANYGDGWIPNIPNVAVTLDQHLDQADKFVKHYEEWMAKIVEKYGETDKLSPEMLEKLWTMARGLHPSRDFSVLPPEMDLSRFLSKSSSTKDANANEEFSSSSSSPTREYWRSQSIRSMEWLQKHGKCQDHIKPGISTIPNAGRGAFASRDLPQGTIVGYAPLIHIGEAGTDLLQFTYHSSSSTNKKQYTKPELVINYSFRHPNSTLILTPYGAGVNYINHASGQRTPNVRVQWPKEESIAHKPDWLQEKSVRFLRDTTGKIGLSFDYVALRDIAKDEELLMDYGPEWEAAWEAHVVNHVPPKDALTYVHSSQYTGEYLKTRNEQLSDPYPTNLHTLCRPWFTQRPDGTNVFARPMRQDDQYVTCEVVERNPRDDSTTYTVQMSLGGGDGGGSNTNKNKVVVVVVQGVPRPEGIELFDKVFSQDMHLPQAFRHPISIPNDIFPEAWKNKL</sequence>
<proteinExistence type="predicted"/>
<dbReference type="InterPro" id="IPR046341">
    <property type="entry name" value="SET_dom_sf"/>
</dbReference>
<evidence type="ECO:0000256" key="1">
    <source>
        <dbReference type="SAM" id="MobiDB-lite"/>
    </source>
</evidence>
<evidence type="ECO:0000256" key="2">
    <source>
        <dbReference type="SAM" id="SignalP"/>
    </source>
</evidence>
<dbReference type="SUPFAM" id="SSF82199">
    <property type="entry name" value="SET domain"/>
    <property type="match status" value="1"/>
</dbReference>
<dbReference type="InterPro" id="IPR001214">
    <property type="entry name" value="SET_dom"/>
</dbReference>
<name>A0AAD2G778_9STRA</name>
<dbReference type="Proteomes" id="UP001295423">
    <property type="component" value="Unassembled WGS sequence"/>
</dbReference>
<keyword evidence="2" id="KW-0732">Signal</keyword>
<reference evidence="4" key="1">
    <citation type="submission" date="2023-08" db="EMBL/GenBank/DDBJ databases">
        <authorList>
            <person name="Audoor S."/>
            <person name="Bilcke G."/>
        </authorList>
    </citation>
    <scope>NUCLEOTIDE SEQUENCE</scope>
</reference>
<dbReference type="EMBL" id="CAKOGP040002202">
    <property type="protein sequence ID" value="CAJ1965377.1"/>
    <property type="molecule type" value="Genomic_DNA"/>
</dbReference>
<keyword evidence="5" id="KW-1185">Reference proteome</keyword>
<gene>
    <name evidence="4" type="ORF">CYCCA115_LOCUS21086</name>
</gene>